<accession>A0A0R3L8Q5</accession>
<dbReference type="STRING" id="1518501.CQ10_36410"/>
<dbReference type="Proteomes" id="UP000051913">
    <property type="component" value="Unassembled WGS sequence"/>
</dbReference>
<dbReference type="PANTHER" id="PTHR42756">
    <property type="entry name" value="TRANSCRIPTIONAL REGULATOR, MARR"/>
    <property type="match status" value="1"/>
</dbReference>
<evidence type="ECO:0000256" key="2">
    <source>
        <dbReference type="ARBA" id="ARBA00023125"/>
    </source>
</evidence>
<sequence length="110" mass="12383">MDRPVLLTQQPRLNAQQISIVTGRPKTSIASAVKLLQKKGVITRKTDVVDSRRRVLHLSESGQATYAAIIKSFVEREKQMLETLDPAERRELVRLFGKIIAAADAWAKPY</sequence>
<gene>
    <name evidence="5" type="ORF">CP49_12720</name>
</gene>
<keyword evidence="1" id="KW-0805">Transcription regulation</keyword>
<dbReference type="EMBL" id="LLXX01000131">
    <property type="protein sequence ID" value="KRR04027.1"/>
    <property type="molecule type" value="Genomic_DNA"/>
</dbReference>
<name>A0A0R3L8Q5_9BRAD</name>
<dbReference type="PANTHER" id="PTHR42756:SF1">
    <property type="entry name" value="TRANSCRIPTIONAL REPRESSOR OF EMRAB OPERON"/>
    <property type="match status" value="1"/>
</dbReference>
<dbReference type="InterPro" id="IPR036390">
    <property type="entry name" value="WH_DNA-bd_sf"/>
</dbReference>
<dbReference type="InterPro" id="IPR036388">
    <property type="entry name" value="WH-like_DNA-bd_sf"/>
</dbReference>
<evidence type="ECO:0000313" key="5">
    <source>
        <dbReference type="EMBL" id="KRR04027.1"/>
    </source>
</evidence>
<dbReference type="PROSITE" id="PS50995">
    <property type="entry name" value="HTH_MARR_2"/>
    <property type="match status" value="1"/>
</dbReference>
<dbReference type="GO" id="GO:0003700">
    <property type="term" value="F:DNA-binding transcription factor activity"/>
    <property type="evidence" value="ECO:0007669"/>
    <property type="project" value="InterPro"/>
</dbReference>
<dbReference type="InterPro" id="IPR000835">
    <property type="entry name" value="HTH_MarR-typ"/>
</dbReference>
<dbReference type="AlphaFoldDB" id="A0A0R3L8Q5"/>
<keyword evidence="6" id="KW-1185">Reference proteome</keyword>
<evidence type="ECO:0000259" key="4">
    <source>
        <dbReference type="PROSITE" id="PS50995"/>
    </source>
</evidence>
<dbReference type="GO" id="GO:0003677">
    <property type="term" value="F:DNA binding"/>
    <property type="evidence" value="ECO:0007669"/>
    <property type="project" value="UniProtKB-KW"/>
</dbReference>
<reference evidence="5 6" key="1">
    <citation type="submission" date="2014-03" db="EMBL/GenBank/DDBJ databases">
        <title>Bradyrhizobium valentinum sp. nov., isolated from effective nodules of Lupinus mariae-josephae, a lupine endemic of basic-lime soils in Eastern Spain.</title>
        <authorList>
            <person name="Duran D."/>
            <person name="Rey L."/>
            <person name="Navarro A."/>
            <person name="Busquets A."/>
            <person name="Imperial J."/>
            <person name="Ruiz-Argueso T."/>
        </authorList>
    </citation>
    <scope>NUCLEOTIDE SEQUENCE [LARGE SCALE GENOMIC DNA]</scope>
    <source>
        <strain evidence="5 6">LmjM3</strain>
    </source>
</reference>
<evidence type="ECO:0000256" key="1">
    <source>
        <dbReference type="ARBA" id="ARBA00023015"/>
    </source>
</evidence>
<evidence type="ECO:0000313" key="6">
    <source>
        <dbReference type="Proteomes" id="UP000051913"/>
    </source>
</evidence>
<organism evidence="5 6">
    <name type="scientific">Bradyrhizobium valentinum</name>
    <dbReference type="NCBI Taxonomy" id="1518501"/>
    <lineage>
        <taxon>Bacteria</taxon>
        <taxon>Pseudomonadati</taxon>
        <taxon>Pseudomonadota</taxon>
        <taxon>Alphaproteobacteria</taxon>
        <taxon>Hyphomicrobiales</taxon>
        <taxon>Nitrobacteraceae</taxon>
        <taxon>Bradyrhizobium</taxon>
    </lineage>
</organism>
<keyword evidence="3" id="KW-0804">Transcription</keyword>
<evidence type="ECO:0000256" key="3">
    <source>
        <dbReference type="ARBA" id="ARBA00023163"/>
    </source>
</evidence>
<keyword evidence="2" id="KW-0238">DNA-binding</keyword>
<dbReference type="Gene3D" id="1.10.10.10">
    <property type="entry name" value="Winged helix-like DNA-binding domain superfamily/Winged helix DNA-binding domain"/>
    <property type="match status" value="1"/>
</dbReference>
<comment type="caution">
    <text evidence="5">The sequence shown here is derived from an EMBL/GenBank/DDBJ whole genome shotgun (WGS) entry which is preliminary data.</text>
</comment>
<dbReference type="SMART" id="SM00347">
    <property type="entry name" value="HTH_MARR"/>
    <property type="match status" value="1"/>
</dbReference>
<protein>
    <recommendedName>
        <fullName evidence="4">HTH marR-type domain-containing protein</fullName>
    </recommendedName>
</protein>
<feature type="domain" description="HTH marR-type" evidence="4">
    <location>
        <begin position="1"/>
        <end position="101"/>
    </location>
</feature>
<dbReference type="RefSeq" id="WP_156438587.1">
    <property type="nucleotide sequence ID" value="NZ_LLXX01000131.1"/>
</dbReference>
<dbReference type="SUPFAM" id="SSF46785">
    <property type="entry name" value="Winged helix' DNA-binding domain"/>
    <property type="match status" value="1"/>
</dbReference>
<proteinExistence type="predicted"/>